<keyword evidence="3" id="KW-0731">Sigma factor</keyword>
<comment type="similarity">
    <text evidence="1">Belongs to the sigma-70 factor family. ECF subfamily.</text>
</comment>
<evidence type="ECO:0000313" key="8">
    <source>
        <dbReference type="EMBL" id="ADZ82183.1"/>
    </source>
</evidence>
<dbReference type="STRING" id="642492.Clole_0442"/>
<organism evidence="8 9">
    <name type="scientific">Cellulosilyticum lentocellum (strain ATCC 49066 / DSM 5427 / NCIMB 11756 / RHM5)</name>
    <name type="common">Clostridium lentocellum</name>
    <dbReference type="NCBI Taxonomy" id="642492"/>
    <lineage>
        <taxon>Bacteria</taxon>
        <taxon>Bacillati</taxon>
        <taxon>Bacillota</taxon>
        <taxon>Clostridia</taxon>
        <taxon>Lachnospirales</taxon>
        <taxon>Cellulosilyticaceae</taxon>
        <taxon>Cellulosilyticum</taxon>
    </lineage>
</organism>
<evidence type="ECO:0000256" key="4">
    <source>
        <dbReference type="ARBA" id="ARBA00023125"/>
    </source>
</evidence>
<dbReference type="SUPFAM" id="SSF88946">
    <property type="entry name" value="Sigma2 domain of RNA polymerase sigma factors"/>
    <property type="match status" value="1"/>
</dbReference>
<evidence type="ECO:0000256" key="5">
    <source>
        <dbReference type="ARBA" id="ARBA00023163"/>
    </source>
</evidence>
<sequence>MNKKEFVRQAKIIKNQLYKTAYLYLGNEANALDVVDETIYKGYKALWQLREEEYFTTWMTRILINECKKELKRLSRIKCQESLVTKQSQDYDYDQLPLKEAIRSLPTQLKDVVILRYFSGYTLAEAAKALNIPQGTVVTRQRKALKLLKLELGEEE</sequence>
<keyword evidence="5" id="KW-0804">Transcription</keyword>
<reference evidence="8 9" key="1">
    <citation type="journal article" date="2011" name="J. Bacteriol.">
        <title>Complete genome sequence of the cellulose-degrading bacterium Cellulosilyticum lentocellum.</title>
        <authorList>
            <consortium name="US DOE Joint Genome Institute"/>
            <person name="Miller D.A."/>
            <person name="Suen G."/>
            <person name="Bruce D."/>
            <person name="Copeland A."/>
            <person name="Cheng J.F."/>
            <person name="Detter C."/>
            <person name="Goodwin L.A."/>
            <person name="Han C.S."/>
            <person name="Hauser L.J."/>
            <person name="Land M.L."/>
            <person name="Lapidus A."/>
            <person name="Lucas S."/>
            <person name="Meincke L."/>
            <person name="Pitluck S."/>
            <person name="Tapia R."/>
            <person name="Teshima H."/>
            <person name="Woyke T."/>
            <person name="Fox B.G."/>
            <person name="Angert E.R."/>
            <person name="Currie C.R."/>
        </authorList>
    </citation>
    <scope>NUCLEOTIDE SEQUENCE [LARGE SCALE GENOMIC DNA]</scope>
    <source>
        <strain evidence="9">ATCC 49066 / DSM 5427 / NCIMB 11756 / RHM5</strain>
    </source>
</reference>
<dbReference type="GO" id="GO:0016987">
    <property type="term" value="F:sigma factor activity"/>
    <property type="evidence" value="ECO:0007669"/>
    <property type="project" value="UniProtKB-KW"/>
</dbReference>
<evidence type="ECO:0000313" key="9">
    <source>
        <dbReference type="Proteomes" id="UP000008467"/>
    </source>
</evidence>
<dbReference type="InterPro" id="IPR013325">
    <property type="entry name" value="RNA_pol_sigma_r2"/>
</dbReference>
<dbReference type="HOGENOM" id="CLU_047691_3_1_9"/>
<keyword evidence="4" id="KW-0238">DNA-binding</keyword>
<dbReference type="NCBIfam" id="TIGR02937">
    <property type="entry name" value="sigma70-ECF"/>
    <property type="match status" value="1"/>
</dbReference>
<dbReference type="Pfam" id="PF04542">
    <property type="entry name" value="Sigma70_r2"/>
    <property type="match status" value="1"/>
</dbReference>
<dbReference type="EMBL" id="CP002582">
    <property type="protein sequence ID" value="ADZ82183.1"/>
    <property type="molecule type" value="Genomic_DNA"/>
</dbReference>
<evidence type="ECO:0000259" key="6">
    <source>
        <dbReference type="Pfam" id="PF04542"/>
    </source>
</evidence>
<proteinExistence type="inferred from homology"/>
<dbReference type="PANTHER" id="PTHR43133">
    <property type="entry name" value="RNA POLYMERASE ECF-TYPE SIGMA FACTO"/>
    <property type="match status" value="1"/>
</dbReference>
<dbReference type="Pfam" id="PF04545">
    <property type="entry name" value="Sigma70_r4"/>
    <property type="match status" value="1"/>
</dbReference>
<dbReference type="eggNOG" id="COG1595">
    <property type="taxonomic scope" value="Bacteria"/>
</dbReference>
<dbReference type="InterPro" id="IPR014284">
    <property type="entry name" value="RNA_pol_sigma-70_dom"/>
</dbReference>
<protein>
    <submittedName>
        <fullName evidence="8">RNA polymerase, sigma-24 subunit, ECF subfamily</fullName>
    </submittedName>
</protein>
<dbReference type="Gene3D" id="1.10.10.10">
    <property type="entry name" value="Winged helix-like DNA-binding domain superfamily/Winged helix DNA-binding domain"/>
    <property type="match status" value="1"/>
</dbReference>
<dbReference type="InterPro" id="IPR007627">
    <property type="entry name" value="RNA_pol_sigma70_r2"/>
</dbReference>
<gene>
    <name evidence="8" type="ordered locus">Clole_0442</name>
</gene>
<dbReference type="CDD" id="cd06171">
    <property type="entry name" value="Sigma70_r4"/>
    <property type="match status" value="1"/>
</dbReference>
<dbReference type="InterPro" id="IPR039425">
    <property type="entry name" value="RNA_pol_sigma-70-like"/>
</dbReference>
<evidence type="ECO:0000256" key="3">
    <source>
        <dbReference type="ARBA" id="ARBA00023082"/>
    </source>
</evidence>
<dbReference type="SUPFAM" id="SSF88659">
    <property type="entry name" value="Sigma3 and sigma4 domains of RNA polymerase sigma factors"/>
    <property type="match status" value="1"/>
</dbReference>
<evidence type="ECO:0000259" key="7">
    <source>
        <dbReference type="Pfam" id="PF04545"/>
    </source>
</evidence>
<dbReference type="GO" id="GO:0006352">
    <property type="term" value="P:DNA-templated transcription initiation"/>
    <property type="evidence" value="ECO:0007669"/>
    <property type="project" value="InterPro"/>
</dbReference>
<dbReference type="GO" id="GO:0003677">
    <property type="term" value="F:DNA binding"/>
    <property type="evidence" value="ECO:0007669"/>
    <property type="project" value="UniProtKB-KW"/>
</dbReference>
<dbReference type="Proteomes" id="UP000008467">
    <property type="component" value="Chromosome"/>
</dbReference>
<dbReference type="InterPro" id="IPR007630">
    <property type="entry name" value="RNA_pol_sigma70_r4"/>
</dbReference>
<evidence type="ECO:0000256" key="2">
    <source>
        <dbReference type="ARBA" id="ARBA00023015"/>
    </source>
</evidence>
<keyword evidence="2" id="KW-0805">Transcription regulation</keyword>
<keyword evidence="9" id="KW-1185">Reference proteome</keyword>
<name>F2JKM3_CELLD</name>
<dbReference type="InterPro" id="IPR036388">
    <property type="entry name" value="WH-like_DNA-bd_sf"/>
</dbReference>
<feature type="domain" description="RNA polymerase sigma-70 region 2" evidence="6">
    <location>
        <begin position="15"/>
        <end position="76"/>
    </location>
</feature>
<dbReference type="AlphaFoldDB" id="F2JKM3"/>
<dbReference type="KEGG" id="cle:Clole_0442"/>
<dbReference type="Gene3D" id="1.10.1740.10">
    <property type="match status" value="1"/>
</dbReference>
<evidence type="ECO:0000256" key="1">
    <source>
        <dbReference type="ARBA" id="ARBA00010641"/>
    </source>
</evidence>
<dbReference type="RefSeq" id="WP_013655484.1">
    <property type="nucleotide sequence ID" value="NC_015275.1"/>
</dbReference>
<dbReference type="InterPro" id="IPR013324">
    <property type="entry name" value="RNA_pol_sigma_r3/r4-like"/>
</dbReference>
<feature type="domain" description="RNA polymerase sigma-70 region 4" evidence="7">
    <location>
        <begin position="101"/>
        <end position="149"/>
    </location>
</feature>
<accession>F2JKM3</accession>
<dbReference type="PANTHER" id="PTHR43133:SF51">
    <property type="entry name" value="RNA POLYMERASE SIGMA FACTOR"/>
    <property type="match status" value="1"/>
</dbReference>